<evidence type="ECO:0000259" key="2">
    <source>
        <dbReference type="Pfam" id="PF12480"/>
    </source>
</evidence>
<dbReference type="PANTHER" id="PTHR22574">
    <property type="match status" value="1"/>
</dbReference>
<evidence type="ECO:0000313" key="3">
    <source>
        <dbReference type="EMBL" id="KAK1339302.1"/>
    </source>
</evidence>
<keyword evidence="4" id="KW-1185">Reference proteome</keyword>
<evidence type="ECO:0000313" key="4">
    <source>
        <dbReference type="Proteomes" id="UP001177744"/>
    </source>
</evidence>
<comment type="caution">
    <text evidence="3">The sequence shown here is derived from an EMBL/GenBank/DDBJ whole genome shotgun (WGS) entry which is preliminary data.</text>
</comment>
<name>A0AA40LPK6_CNENI</name>
<evidence type="ECO:0000256" key="1">
    <source>
        <dbReference type="ARBA" id="ARBA00038379"/>
    </source>
</evidence>
<dbReference type="Pfam" id="PF12480">
    <property type="entry name" value="GARIL_Rab2_bd"/>
    <property type="match status" value="1"/>
</dbReference>
<dbReference type="EMBL" id="JAULJE010000009">
    <property type="protein sequence ID" value="KAK1339302.1"/>
    <property type="molecule type" value="Genomic_DNA"/>
</dbReference>
<dbReference type="PANTHER" id="PTHR22574:SF6">
    <property type="entry name" value="GOLGI-ASSOCIATED RAB2 INTERACTOR PROTEIN 2"/>
    <property type="match status" value="1"/>
</dbReference>
<dbReference type="InterPro" id="IPR022168">
    <property type="entry name" value="GARIL-like_Rab2B-bd"/>
</dbReference>
<organism evidence="3 4">
    <name type="scientific">Cnephaeus nilssonii</name>
    <name type="common">Northern bat</name>
    <name type="synonym">Eptesicus nilssonii</name>
    <dbReference type="NCBI Taxonomy" id="3371016"/>
    <lineage>
        <taxon>Eukaryota</taxon>
        <taxon>Metazoa</taxon>
        <taxon>Chordata</taxon>
        <taxon>Craniata</taxon>
        <taxon>Vertebrata</taxon>
        <taxon>Euteleostomi</taxon>
        <taxon>Mammalia</taxon>
        <taxon>Eutheria</taxon>
        <taxon>Laurasiatheria</taxon>
        <taxon>Chiroptera</taxon>
        <taxon>Yangochiroptera</taxon>
        <taxon>Vespertilionidae</taxon>
        <taxon>Cnephaeus</taxon>
    </lineage>
</organism>
<gene>
    <name evidence="3" type="ORF">QTO34_019984</name>
</gene>
<accession>A0AA40LPK6</accession>
<comment type="similarity">
    <text evidence="1">Belongs to the GARIN family.</text>
</comment>
<dbReference type="GO" id="GO:0005634">
    <property type="term" value="C:nucleus"/>
    <property type="evidence" value="ECO:0007669"/>
    <property type="project" value="TreeGrafter"/>
</dbReference>
<protein>
    <recommendedName>
        <fullName evidence="2">Golgi associated RAB2 interactor protein-like Rab2B-binding domain-containing protein</fullName>
    </recommendedName>
</protein>
<proteinExistence type="inferred from homology"/>
<feature type="domain" description="Golgi associated RAB2 interactor protein-like Rab2B-binding" evidence="2">
    <location>
        <begin position="28"/>
        <end position="55"/>
    </location>
</feature>
<sequence length="225" mass="25287">MLLAHLTPTAQKDRPLFESLLRSSPEKLVLTRFLPLQFVTLSVHDAEKMRLKVKLDASFSQWVELIALLNQEKAKASRVSEVSSLSELTNSTDITGSMDIMDIAEFTAVQTSHPYTYSDHVYGMESTDFSELTVITDVTDVTDVPEQEVTEAPDVNIFTEVTEVTDLHDGTNSSGVRVVFENDDILRAKQEEKEKLEKCLKPGCLRDTKSKNELKEFTKQSPSQT</sequence>
<dbReference type="AlphaFoldDB" id="A0AA40LPK6"/>
<reference evidence="3" key="1">
    <citation type="submission" date="2023-06" db="EMBL/GenBank/DDBJ databases">
        <title>Reference genome for the Northern bat (Eptesicus nilssonii), a most northern bat species.</title>
        <authorList>
            <person name="Laine V.N."/>
            <person name="Pulliainen A.T."/>
            <person name="Lilley T.M."/>
        </authorList>
    </citation>
    <scope>NUCLEOTIDE SEQUENCE</scope>
    <source>
        <strain evidence="3">BLF_Eptnil</strain>
        <tissue evidence="3">Kidney</tissue>
    </source>
</reference>
<dbReference type="Proteomes" id="UP001177744">
    <property type="component" value="Unassembled WGS sequence"/>
</dbReference>